<sequence length="455" mass="51019">MRKQIIGKILLITVITLMVVNFTAAKTYKLTPFDVELDLAISRQPQTTLQFPPIGELSAVTHWPPVNLKLTLKAIHEDKLEDIISDLENKEELFSFLQERGRIILRFFLLRLIFLATIAGIIGAGIVEFNYSSLFLGGTIGALIIIIISSLVYYSYDINQFQDPDFEGMLEAAPWMLGLIEEGISDIEQLSYEMQLIASNMATLFNKIDSLRPLSRVAGDIKVLHVSDIHNNPLAINFIKQIVDSFAVDMVIDTGDITDYGSPLEVKLIKELKQLSVPYIFVPGNHDSPNIIEELKKFSTVHVLRKNIIEIKGIKIAGWEDPSSLGNQVEVVAGEELVSFQQQLVKLIARAKPPPDIVAVHQFELAKPLLSKIPLLIHGHDHSFKIYDQNGTLIIDAGTTGAAGIRGLKSKKGIPYSVALLHFKKTDLNLYLKFVDIIKFYNRHSGFILERRLIE</sequence>
<name>A0A938XRD1_9FIRM</name>
<dbReference type="CDD" id="cd00838">
    <property type="entry name" value="MPP_superfamily"/>
    <property type="match status" value="1"/>
</dbReference>
<dbReference type="AlphaFoldDB" id="A0A938XRD1"/>
<keyword evidence="7" id="KW-1185">Reference proteome</keyword>
<dbReference type="Proteomes" id="UP000774000">
    <property type="component" value="Unassembled WGS sequence"/>
</dbReference>
<dbReference type="InterPro" id="IPR051158">
    <property type="entry name" value="Metallophosphoesterase_sf"/>
</dbReference>
<evidence type="ECO:0000256" key="2">
    <source>
        <dbReference type="ARBA" id="ARBA00022801"/>
    </source>
</evidence>
<accession>A0A938XRD1</accession>
<dbReference type="EMBL" id="JAFBDQ010000003">
    <property type="protein sequence ID" value="MBM7556030.1"/>
    <property type="molecule type" value="Genomic_DNA"/>
</dbReference>
<protein>
    <submittedName>
        <fullName evidence="6">Phosphodiesterase</fullName>
    </submittedName>
</protein>
<proteinExistence type="predicted"/>
<dbReference type="InterPro" id="IPR029052">
    <property type="entry name" value="Metallo-depent_PP-like"/>
</dbReference>
<evidence type="ECO:0000259" key="5">
    <source>
        <dbReference type="Pfam" id="PF00149"/>
    </source>
</evidence>
<evidence type="ECO:0000313" key="6">
    <source>
        <dbReference type="EMBL" id="MBM7556030.1"/>
    </source>
</evidence>
<evidence type="ECO:0000256" key="1">
    <source>
        <dbReference type="ARBA" id="ARBA00022723"/>
    </source>
</evidence>
<keyword evidence="4" id="KW-0472">Membrane</keyword>
<reference evidence="6" key="1">
    <citation type="submission" date="2021-01" db="EMBL/GenBank/DDBJ databases">
        <title>Genomic Encyclopedia of Type Strains, Phase IV (KMG-IV): sequencing the most valuable type-strain genomes for metagenomic binning, comparative biology and taxonomic classification.</title>
        <authorList>
            <person name="Goeker M."/>
        </authorList>
    </citation>
    <scope>NUCLEOTIDE SEQUENCE</scope>
    <source>
        <strain evidence="6">DSM 23230</strain>
    </source>
</reference>
<keyword evidence="4" id="KW-1133">Transmembrane helix</keyword>
<feature type="transmembrane region" description="Helical" evidence="4">
    <location>
        <begin position="103"/>
        <end position="127"/>
    </location>
</feature>
<dbReference type="InterPro" id="IPR004843">
    <property type="entry name" value="Calcineurin-like_PHP"/>
</dbReference>
<evidence type="ECO:0000256" key="4">
    <source>
        <dbReference type="SAM" id="Phobius"/>
    </source>
</evidence>
<dbReference type="GO" id="GO:0009245">
    <property type="term" value="P:lipid A biosynthetic process"/>
    <property type="evidence" value="ECO:0007669"/>
    <property type="project" value="TreeGrafter"/>
</dbReference>
<dbReference type="GO" id="GO:0008758">
    <property type="term" value="F:UDP-2,3-diacylglucosamine hydrolase activity"/>
    <property type="evidence" value="ECO:0007669"/>
    <property type="project" value="TreeGrafter"/>
</dbReference>
<evidence type="ECO:0000313" key="7">
    <source>
        <dbReference type="Proteomes" id="UP000774000"/>
    </source>
</evidence>
<dbReference type="GO" id="GO:0046872">
    <property type="term" value="F:metal ion binding"/>
    <property type="evidence" value="ECO:0007669"/>
    <property type="project" value="UniProtKB-KW"/>
</dbReference>
<dbReference type="PANTHER" id="PTHR31302:SF31">
    <property type="entry name" value="PHOSPHODIESTERASE YAEI"/>
    <property type="match status" value="1"/>
</dbReference>
<keyword evidence="2" id="KW-0378">Hydrolase</keyword>
<evidence type="ECO:0000256" key="3">
    <source>
        <dbReference type="SAM" id="Coils"/>
    </source>
</evidence>
<feature type="coiled-coil region" evidence="3">
    <location>
        <begin position="73"/>
        <end position="100"/>
    </location>
</feature>
<gene>
    <name evidence="6" type="ORF">JOC47_000864</name>
</gene>
<feature type="domain" description="Calcineurin-like phosphoesterase" evidence="5">
    <location>
        <begin position="221"/>
        <end position="383"/>
    </location>
</feature>
<dbReference type="Pfam" id="PF00149">
    <property type="entry name" value="Metallophos"/>
    <property type="match status" value="1"/>
</dbReference>
<keyword evidence="1" id="KW-0479">Metal-binding</keyword>
<dbReference type="RefSeq" id="WP_204700732.1">
    <property type="nucleotide sequence ID" value="NZ_JAFBDQ010000003.1"/>
</dbReference>
<dbReference type="SUPFAM" id="SSF56300">
    <property type="entry name" value="Metallo-dependent phosphatases"/>
    <property type="match status" value="1"/>
</dbReference>
<dbReference type="PANTHER" id="PTHR31302">
    <property type="entry name" value="TRANSMEMBRANE PROTEIN WITH METALLOPHOSPHOESTERASE DOMAIN-RELATED"/>
    <property type="match status" value="1"/>
</dbReference>
<feature type="transmembrane region" description="Helical" evidence="4">
    <location>
        <begin position="134"/>
        <end position="156"/>
    </location>
</feature>
<keyword evidence="3" id="KW-0175">Coiled coil</keyword>
<comment type="caution">
    <text evidence="6">The sequence shown here is derived from an EMBL/GenBank/DDBJ whole genome shotgun (WGS) entry which is preliminary data.</text>
</comment>
<organism evidence="6 7">
    <name type="scientific">Halanaerobacter jeridensis</name>
    <dbReference type="NCBI Taxonomy" id="706427"/>
    <lineage>
        <taxon>Bacteria</taxon>
        <taxon>Bacillati</taxon>
        <taxon>Bacillota</taxon>
        <taxon>Clostridia</taxon>
        <taxon>Halanaerobiales</taxon>
        <taxon>Halobacteroidaceae</taxon>
        <taxon>Halanaerobacter</taxon>
    </lineage>
</organism>
<dbReference type="GO" id="GO:0016020">
    <property type="term" value="C:membrane"/>
    <property type="evidence" value="ECO:0007669"/>
    <property type="project" value="GOC"/>
</dbReference>
<keyword evidence="4" id="KW-0812">Transmembrane</keyword>
<dbReference type="Gene3D" id="3.60.21.10">
    <property type="match status" value="1"/>
</dbReference>